<evidence type="ECO:0000256" key="1">
    <source>
        <dbReference type="SAM" id="SignalP"/>
    </source>
</evidence>
<organism evidence="3">
    <name type="scientific">Chlorella variabilis</name>
    <name type="common">Green alga</name>
    <dbReference type="NCBI Taxonomy" id="554065"/>
    <lineage>
        <taxon>Eukaryota</taxon>
        <taxon>Viridiplantae</taxon>
        <taxon>Chlorophyta</taxon>
        <taxon>core chlorophytes</taxon>
        <taxon>Trebouxiophyceae</taxon>
        <taxon>Chlorellales</taxon>
        <taxon>Chlorellaceae</taxon>
        <taxon>Chlorella clade</taxon>
        <taxon>Chlorella</taxon>
    </lineage>
</organism>
<sequence length="226" mass="24163">MAPPFAKLALGSVLLLQVAFVMGNSRCLDDNCESCNARKGTPCYKCQEGYVLKEDLGNSYCACEDPACNLCTTNGTCTQCFVGYGLDEEQSCQPCSDSNCSWCGADYQTCTECAMGFSLVDDKCEACPEGCTACNGTQCTECGYGYSLQEGECVACEDKNCRTCADPTTCDECAPSYGDVNGECKQCTDPVCLTCDGKASVCTECRGNRYVAVDGKCVITSEARRR</sequence>
<reference evidence="2 3" key="1">
    <citation type="journal article" date="2010" name="Plant Cell">
        <title>The Chlorella variabilis NC64A genome reveals adaptation to photosymbiosis, coevolution with viruses, and cryptic sex.</title>
        <authorList>
            <person name="Blanc G."/>
            <person name="Duncan G."/>
            <person name="Agarkova I."/>
            <person name="Borodovsky M."/>
            <person name="Gurnon J."/>
            <person name="Kuo A."/>
            <person name="Lindquist E."/>
            <person name="Lucas S."/>
            <person name="Pangilinan J."/>
            <person name="Polle J."/>
            <person name="Salamov A."/>
            <person name="Terry A."/>
            <person name="Yamada T."/>
            <person name="Dunigan D.D."/>
            <person name="Grigoriev I.V."/>
            <person name="Claverie J.M."/>
            <person name="Van Etten J.L."/>
        </authorList>
    </citation>
    <scope>NUCLEOTIDE SEQUENCE [LARGE SCALE GENOMIC DNA]</scope>
    <source>
        <strain evidence="2 3">NC64A</strain>
    </source>
</reference>
<proteinExistence type="predicted"/>
<dbReference type="OrthoDB" id="6130531at2759"/>
<gene>
    <name evidence="2" type="ORF">CHLNCDRAFT_58534</name>
</gene>
<dbReference type="InterPro" id="IPR009030">
    <property type="entry name" value="Growth_fac_rcpt_cys_sf"/>
</dbReference>
<dbReference type="PANTHER" id="PTHR23275">
    <property type="entry name" value="CABRIOLET.-RELATED"/>
    <property type="match status" value="1"/>
</dbReference>
<keyword evidence="3" id="KW-1185">Reference proteome</keyword>
<dbReference type="AlphaFoldDB" id="E1ZKY7"/>
<dbReference type="EMBL" id="GL433851">
    <property type="protein sequence ID" value="EFN53570.1"/>
    <property type="molecule type" value="Genomic_DNA"/>
</dbReference>
<dbReference type="KEGG" id="cvr:CHLNCDRAFT_58534"/>
<dbReference type="Gene3D" id="2.10.220.10">
    <property type="entry name" value="Hormone Receptor, Insulin-like Growth Factor Receptor 1, Chain A, domain 2"/>
    <property type="match status" value="1"/>
</dbReference>
<dbReference type="SMART" id="SM00261">
    <property type="entry name" value="FU"/>
    <property type="match status" value="3"/>
</dbReference>
<accession>E1ZKY7</accession>
<evidence type="ECO:0000313" key="3">
    <source>
        <dbReference type="Proteomes" id="UP000008141"/>
    </source>
</evidence>
<feature type="chain" id="PRO_5003156308" description="TNFR-Cys domain-containing protein" evidence="1">
    <location>
        <begin position="24"/>
        <end position="226"/>
    </location>
</feature>
<keyword evidence="1" id="KW-0732">Signal</keyword>
<evidence type="ECO:0008006" key="4">
    <source>
        <dbReference type="Google" id="ProtNLM"/>
    </source>
</evidence>
<name>E1ZKY7_CHLVA</name>
<dbReference type="GeneID" id="17352976"/>
<dbReference type="RefSeq" id="XP_005845672.1">
    <property type="nucleotide sequence ID" value="XM_005845610.1"/>
</dbReference>
<dbReference type="SUPFAM" id="SSF57184">
    <property type="entry name" value="Growth factor receptor domain"/>
    <property type="match status" value="2"/>
</dbReference>
<dbReference type="InterPro" id="IPR052798">
    <property type="entry name" value="Giardia_VSA"/>
</dbReference>
<evidence type="ECO:0000313" key="2">
    <source>
        <dbReference type="EMBL" id="EFN53570.1"/>
    </source>
</evidence>
<protein>
    <recommendedName>
        <fullName evidence="4">TNFR-Cys domain-containing protein</fullName>
    </recommendedName>
</protein>
<feature type="signal peptide" evidence="1">
    <location>
        <begin position="1"/>
        <end position="23"/>
    </location>
</feature>
<dbReference type="InParanoid" id="E1ZKY7"/>
<dbReference type="Proteomes" id="UP000008141">
    <property type="component" value="Unassembled WGS sequence"/>
</dbReference>
<dbReference type="STRING" id="554065.E1ZKY7"/>
<dbReference type="InterPro" id="IPR006212">
    <property type="entry name" value="Furin_repeat"/>
</dbReference>